<organism evidence="1 2">
    <name type="scientific">Trypanosoma cruzi</name>
    <dbReference type="NCBI Taxonomy" id="5693"/>
    <lineage>
        <taxon>Eukaryota</taxon>
        <taxon>Discoba</taxon>
        <taxon>Euglenozoa</taxon>
        <taxon>Kinetoplastea</taxon>
        <taxon>Metakinetoplastina</taxon>
        <taxon>Trypanosomatida</taxon>
        <taxon>Trypanosomatidae</taxon>
        <taxon>Trypanosoma</taxon>
        <taxon>Schizotrypanum</taxon>
    </lineage>
</organism>
<evidence type="ECO:0000313" key="1">
    <source>
        <dbReference type="EMBL" id="PWU98193.1"/>
    </source>
</evidence>
<dbReference type="OrthoDB" id="238779at2759"/>
<dbReference type="VEuPathDB" id="TriTrypDB:C4B63_13g1060c"/>
<dbReference type="Proteomes" id="UP000246121">
    <property type="component" value="Unassembled WGS sequence"/>
</dbReference>
<protein>
    <submittedName>
        <fullName evidence="1">Uncharacterized protein</fullName>
    </submittedName>
</protein>
<dbReference type="VEuPathDB" id="TriTrypDB:C3747_7g1183c"/>
<name>A0A2V2VV31_TRYCR</name>
<dbReference type="VEuPathDB" id="TriTrypDB:TcYC6_0080830"/>
<dbReference type="VEuPathDB" id="TriTrypDB:TcCL_NonESM08741"/>
<dbReference type="VEuPathDB" id="TriTrypDB:TcCLB.506507.20"/>
<dbReference type="VEuPathDB" id="TriTrypDB:TcG_02394"/>
<reference evidence="1 2" key="1">
    <citation type="journal article" date="2018" name="Microb. Genom.">
        <title>Expanding an expanded genome: long-read sequencing of Trypanosoma cruzi.</title>
        <authorList>
            <person name="Berna L."/>
            <person name="Rodriguez M."/>
            <person name="Chiribao M.L."/>
            <person name="Parodi-Talice A."/>
            <person name="Pita S."/>
            <person name="Rijo G."/>
            <person name="Alvarez-Valin F."/>
            <person name="Robello C."/>
        </authorList>
    </citation>
    <scope>NUCLEOTIDE SEQUENCE [LARGE SCALE GENOMIC DNA]</scope>
    <source>
        <strain evidence="1 2">Dm28c</strain>
    </source>
</reference>
<dbReference type="VEuPathDB" id="TriTrypDB:TcBrA4_0003070"/>
<dbReference type="EMBL" id="PRFA01000013">
    <property type="protein sequence ID" value="PWU98193.1"/>
    <property type="molecule type" value="Genomic_DNA"/>
</dbReference>
<dbReference type="AlphaFoldDB" id="A0A2V2VV31"/>
<dbReference type="VEuPathDB" id="TriTrypDB:BCY84_16084"/>
<accession>A0A2V2VV31</accession>
<dbReference type="VEuPathDB" id="TriTrypDB:TcCLB.506341.20"/>
<dbReference type="VEuPathDB" id="TriTrypDB:TCDM_14297"/>
<comment type="caution">
    <text evidence="1">The sequence shown here is derived from an EMBL/GenBank/DDBJ whole genome shotgun (WGS) entry which is preliminary data.</text>
</comment>
<sequence>MGCTNTKEKKDANSCGGKEQLAAGVEEFGKLAKENPVAAKLKEEWSAFVCSLSLPTPLEAPREVWANTVDNPLTHRTVDKVGKLFLLYVKNDLTLREWGGNFDYTVVGLENQGFLKATASVDASSSIGRSKEAMWEVKVHYHSTAKTS</sequence>
<evidence type="ECO:0000313" key="2">
    <source>
        <dbReference type="Proteomes" id="UP000246121"/>
    </source>
</evidence>
<proteinExistence type="predicted"/>
<gene>
    <name evidence="1" type="ORF">C4B63_13g1060c</name>
</gene>